<evidence type="ECO:0000256" key="1">
    <source>
        <dbReference type="SAM" id="SignalP"/>
    </source>
</evidence>
<name>A0A413VIG9_9BACE</name>
<dbReference type="Pfam" id="PF13149">
    <property type="entry name" value="Mfa_like_1"/>
    <property type="match status" value="1"/>
</dbReference>
<dbReference type="AlphaFoldDB" id="A0A413VIG9"/>
<gene>
    <name evidence="2" type="ORF">DW888_16040</name>
</gene>
<feature type="chain" id="PRO_5018981708" evidence="1">
    <location>
        <begin position="22"/>
        <end position="327"/>
    </location>
</feature>
<comment type="caution">
    <text evidence="2">The sequence shown here is derived from an EMBL/GenBank/DDBJ whole genome shotgun (WGS) entry which is preliminary data.</text>
</comment>
<accession>A0A413VIG9</accession>
<dbReference type="Gene3D" id="2.60.40.2620">
    <property type="entry name" value="Fimbrillin-like"/>
    <property type="match status" value="1"/>
</dbReference>
<sequence length="327" mass="34887">MKKLLITMTFAVLLAGCSEEASVPGGNSVQERNPLTVQSASLNTDVQTRAATTPVTSGSIGLFLANNTSYPDAYVPVDNNQYSHGTPWTSSNPIYLGGETADVCAYYPYSADRNNSKAFTLKTQTYNAPADLCYSENIAMNGAKATADGAGTIGCKVSFTLKRAYSKVAFEFYRKNYPGTCEMTHIQLKNCITDNTLDITSGTYGTVATTGDLDYDVKITVPEDDGTSPTPSITTSDDDADAKNLLVIPGDIPGADLTGVTIVLTVDGKTMTTKIPRATLGKFVAGKVYTFKMSVNGTSTEVEQIDIEDWISEDVTDSGDKPFVPLP</sequence>
<dbReference type="Proteomes" id="UP000284379">
    <property type="component" value="Unassembled WGS sequence"/>
</dbReference>
<organism evidence="2 3">
    <name type="scientific">Bacteroides nordii</name>
    <dbReference type="NCBI Taxonomy" id="291645"/>
    <lineage>
        <taxon>Bacteria</taxon>
        <taxon>Pseudomonadati</taxon>
        <taxon>Bacteroidota</taxon>
        <taxon>Bacteroidia</taxon>
        <taxon>Bacteroidales</taxon>
        <taxon>Bacteroidaceae</taxon>
        <taxon>Bacteroides</taxon>
    </lineage>
</organism>
<feature type="signal peptide" evidence="1">
    <location>
        <begin position="1"/>
        <end position="21"/>
    </location>
</feature>
<dbReference type="InterPro" id="IPR025049">
    <property type="entry name" value="Mfa-like_1"/>
</dbReference>
<proteinExistence type="predicted"/>
<keyword evidence="1" id="KW-0732">Signal</keyword>
<dbReference type="EMBL" id="QSGO01000016">
    <property type="protein sequence ID" value="RHB33365.1"/>
    <property type="molecule type" value="Genomic_DNA"/>
</dbReference>
<dbReference type="Gene3D" id="2.60.40.2630">
    <property type="match status" value="1"/>
</dbReference>
<evidence type="ECO:0000313" key="3">
    <source>
        <dbReference type="Proteomes" id="UP000284379"/>
    </source>
</evidence>
<evidence type="ECO:0000313" key="2">
    <source>
        <dbReference type="EMBL" id="RHB33365.1"/>
    </source>
</evidence>
<dbReference type="CDD" id="cd13120">
    <property type="entry name" value="BF2867_like_N"/>
    <property type="match status" value="1"/>
</dbReference>
<dbReference type="RefSeq" id="WP_122201980.1">
    <property type="nucleotide sequence ID" value="NZ_CABJFV010000016.1"/>
</dbReference>
<reference evidence="2 3" key="1">
    <citation type="submission" date="2018-08" db="EMBL/GenBank/DDBJ databases">
        <title>A genome reference for cultivated species of the human gut microbiota.</title>
        <authorList>
            <person name="Zou Y."/>
            <person name="Xue W."/>
            <person name="Luo G."/>
        </authorList>
    </citation>
    <scope>NUCLEOTIDE SEQUENCE [LARGE SCALE GENOMIC DNA]</scope>
    <source>
        <strain evidence="2 3">AM40-30BH</strain>
    </source>
</reference>
<protein>
    <submittedName>
        <fullName evidence="2">Fimbrillin family protein</fullName>
    </submittedName>
</protein>
<dbReference type="PROSITE" id="PS51257">
    <property type="entry name" value="PROKAR_LIPOPROTEIN"/>
    <property type="match status" value="1"/>
</dbReference>
<dbReference type="InterPro" id="IPR042278">
    <property type="entry name" value="Mfa-like_1_N"/>
</dbReference>
<dbReference type="CDD" id="cd13121">
    <property type="entry name" value="BF2867_like_C"/>
    <property type="match status" value="1"/>
</dbReference>